<keyword evidence="1" id="KW-0479">Metal-binding</keyword>
<evidence type="ECO:0000259" key="7">
    <source>
        <dbReference type="PROSITE" id="PS50950"/>
    </source>
</evidence>
<evidence type="ECO:0000256" key="6">
    <source>
        <dbReference type="SAM" id="Phobius"/>
    </source>
</evidence>
<dbReference type="Pfam" id="PF04488">
    <property type="entry name" value="Gly_transf_sug"/>
    <property type="match status" value="1"/>
</dbReference>
<comment type="caution">
    <text evidence="8">The sequence shown here is derived from an EMBL/GenBank/DDBJ whole genome shotgun (WGS) entry which is preliminary data.</text>
</comment>
<dbReference type="SUPFAM" id="SSF53448">
    <property type="entry name" value="Nucleotide-diphospho-sugar transferases"/>
    <property type="match status" value="1"/>
</dbReference>
<organism evidence="8 9">
    <name type="scientific">Paralvinella palmiformis</name>
    <dbReference type="NCBI Taxonomy" id="53620"/>
    <lineage>
        <taxon>Eukaryota</taxon>
        <taxon>Metazoa</taxon>
        <taxon>Spiralia</taxon>
        <taxon>Lophotrochozoa</taxon>
        <taxon>Annelida</taxon>
        <taxon>Polychaeta</taxon>
        <taxon>Sedentaria</taxon>
        <taxon>Canalipalpata</taxon>
        <taxon>Terebellida</taxon>
        <taxon>Terebelliformia</taxon>
        <taxon>Alvinellidae</taxon>
        <taxon>Paralvinella</taxon>
    </lineage>
</organism>
<keyword evidence="6" id="KW-0472">Membrane</keyword>
<gene>
    <name evidence="8" type="ORF">LSH36_367g04048</name>
</gene>
<dbReference type="InterPro" id="IPR007577">
    <property type="entry name" value="GlycoTrfase_DXD_sugar-bd_CS"/>
</dbReference>
<dbReference type="Gene3D" id="3.90.550.20">
    <property type="match status" value="1"/>
</dbReference>
<accession>A0AAD9JEP7</accession>
<evidence type="ECO:0000313" key="8">
    <source>
        <dbReference type="EMBL" id="KAK2151322.1"/>
    </source>
</evidence>
<dbReference type="PANTHER" id="PTHR46830">
    <property type="entry name" value="TRANSFERASE, PUTATIVE-RELATED"/>
    <property type="match status" value="1"/>
</dbReference>
<name>A0AAD9JEP7_9ANNE</name>
<sequence length="407" mass="48077">MRDWLRNLNRVQWKPNCRRKLCRKHFEEHRFVISPPLARSIGYVMKSVRLTEDAILSIFDKLGDDKCKRISSLLEKLNRKRGWKHVFICCAVICVPLYYFMLAVCGGDRYYKINCAQIRDENFMPNWSTDYKTTAQTRLIQQPNSPPETELLVPNIVHYIWYAESPQQLKFHNLLSILSAHKLIQPQMILFHTNIEPTGNYWQEVKKIPSLKVIHRRPSTCLFGYPLKLPYYETSSSNVDRLRVLYETGGIYLDLDVLVTKPFDDLRRYPCSIGLEGSDRVCGGIVVCSKDAPFLTLWINSYLDDYQVKTWAYNTGMVPYKLWKRYPHLVHVEERSLHRPNYAELDKIYGNDVVNWNDNYSVHLWYRVWQKSKLYTVEPNEENIKTMNSTFGQIARQIFYGTTDFAR</sequence>
<reference evidence="8" key="1">
    <citation type="journal article" date="2023" name="Mol. Biol. Evol.">
        <title>Third-Generation Sequencing Reveals the Adaptive Role of the Epigenome in Three Deep-Sea Polychaetes.</title>
        <authorList>
            <person name="Perez M."/>
            <person name="Aroh O."/>
            <person name="Sun Y."/>
            <person name="Lan Y."/>
            <person name="Juniper S.K."/>
            <person name="Young C.R."/>
            <person name="Angers B."/>
            <person name="Qian P.Y."/>
        </authorList>
    </citation>
    <scope>NUCLEOTIDE SEQUENCE</scope>
    <source>
        <strain evidence="8">P08H-3</strain>
    </source>
</reference>
<dbReference type="InterPro" id="IPR006612">
    <property type="entry name" value="THAP_Znf"/>
</dbReference>
<dbReference type="Proteomes" id="UP001208570">
    <property type="component" value="Unassembled WGS sequence"/>
</dbReference>
<dbReference type="PROSITE" id="PS50950">
    <property type="entry name" value="ZF_THAP"/>
    <property type="match status" value="1"/>
</dbReference>
<proteinExistence type="predicted"/>
<evidence type="ECO:0000313" key="9">
    <source>
        <dbReference type="Proteomes" id="UP001208570"/>
    </source>
</evidence>
<keyword evidence="3" id="KW-0862">Zinc</keyword>
<evidence type="ECO:0000256" key="3">
    <source>
        <dbReference type="ARBA" id="ARBA00022833"/>
    </source>
</evidence>
<evidence type="ECO:0000256" key="1">
    <source>
        <dbReference type="ARBA" id="ARBA00022723"/>
    </source>
</evidence>
<protein>
    <recommendedName>
        <fullName evidence="7">THAP-type domain-containing protein</fullName>
    </recommendedName>
</protein>
<dbReference type="GO" id="GO:0008270">
    <property type="term" value="F:zinc ion binding"/>
    <property type="evidence" value="ECO:0007669"/>
    <property type="project" value="UniProtKB-KW"/>
</dbReference>
<dbReference type="InterPro" id="IPR029044">
    <property type="entry name" value="Nucleotide-diphossugar_trans"/>
</dbReference>
<dbReference type="GO" id="GO:0003677">
    <property type="term" value="F:DNA binding"/>
    <property type="evidence" value="ECO:0007669"/>
    <property type="project" value="UniProtKB-UniRule"/>
</dbReference>
<evidence type="ECO:0000256" key="5">
    <source>
        <dbReference type="PROSITE-ProRule" id="PRU00309"/>
    </source>
</evidence>
<keyword evidence="2 5" id="KW-0863">Zinc-finger</keyword>
<dbReference type="AlphaFoldDB" id="A0AAD9JEP7"/>
<feature type="domain" description="THAP-type" evidence="7">
    <location>
        <begin position="1"/>
        <end position="59"/>
    </location>
</feature>
<keyword evidence="6" id="KW-0812">Transmembrane</keyword>
<dbReference type="EMBL" id="JAODUP010000367">
    <property type="protein sequence ID" value="KAK2151322.1"/>
    <property type="molecule type" value="Genomic_DNA"/>
</dbReference>
<evidence type="ECO:0000256" key="2">
    <source>
        <dbReference type="ARBA" id="ARBA00022771"/>
    </source>
</evidence>
<keyword evidence="9" id="KW-1185">Reference proteome</keyword>
<evidence type="ECO:0000256" key="4">
    <source>
        <dbReference type="ARBA" id="ARBA00023125"/>
    </source>
</evidence>
<keyword evidence="4 5" id="KW-0238">DNA-binding</keyword>
<dbReference type="PANTHER" id="PTHR46830:SF2">
    <property type="entry name" value="ALPHA-1,4-N-ACETYLGLUCOSAMINYLTRANSFERASE"/>
    <property type="match status" value="1"/>
</dbReference>
<keyword evidence="6" id="KW-1133">Transmembrane helix</keyword>
<feature type="transmembrane region" description="Helical" evidence="6">
    <location>
        <begin position="86"/>
        <end position="104"/>
    </location>
</feature>